<evidence type="ECO:0000313" key="3">
    <source>
        <dbReference type="WBParaSite" id="SMUV_0000217201-mRNA-1"/>
    </source>
</evidence>
<proteinExistence type="predicted"/>
<keyword evidence="1" id="KW-0732">Signal</keyword>
<evidence type="ECO:0000313" key="2">
    <source>
        <dbReference type="Proteomes" id="UP000046393"/>
    </source>
</evidence>
<keyword evidence="2" id="KW-1185">Reference proteome</keyword>
<evidence type="ECO:0000256" key="1">
    <source>
        <dbReference type="SAM" id="SignalP"/>
    </source>
</evidence>
<organism evidence="2 3">
    <name type="scientific">Syphacia muris</name>
    <dbReference type="NCBI Taxonomy" id="451379"/>
    <lineage>
        <taxon>Eukaryota</taxon>
        <taxon>Metazoa</taxon>
        <taxon>Ecdysozoa</taxon>
        <taxon>Nematoda</taxon>
        <taxon>Chromadorea</taxon>
        <taxon>Rhabditida</taxon>
        <taxon>Spirurina</taxon>
        <taxon>Oxyuridomorpha</taxon>
        <taxon>Oxyuroidea</taxon>
        <taxon>Oxyuridae</taxon>
        <taxon>Syphacia</taxon>
    </lineage>
</organism>
<dbReference type="AlphaFoldDB" id="A0A0N5ADC7"/>
<dbReference type="Proteomes" id="UP000046393">
    <property type="component" value="Unplaced"/>
</dbReference>
<reference evidence="3" key="1">
    <citation type="submission" date="2017-02" db="UniProtKB">
        <authorList>
            <consortium name="WormBaseParasite"/>
        </authorList>
    </citation>
    <scope>IDENTIFICATION</scope>
</reference>
<feature type="chain" id="PRO_5005893176" evidence="1">
    <location>
        <begin position="22"/>
        <end position="145"/>
    </location>
</feature>
<accession>A0A0N5ADC7</accession>
<name>A0A0N5ADC7_9BILA</name>
<dbReference type="WBParaSite" id="SMUV_0000217201-mRNA-1">
    <property type="protein sequence ID" value="SMUV_0000217201-mRNA-1"/>
    <property type="gene ID" value="SMUV_0000217201"/>
</dbReference>
<protein>
    <submittedName>
        <fullName evidence="3">RNAse_Pc domain-containing protein</fullName>
    </submittedName>
</protein>
<feature type="signal peptide" evidence="1">
    <location>
        <begin position="1"/>
        <end position="21"/>
    </location>
</feature>
<sequence>MHKLAVAFITFVIVIVAEVKCENLHLFGIVGPDAFRPGDAEMHRSYSLHNLNMMASLNHMKDRIAQKEPYFKRCSCNCWLIKKGKKKKKLFGKCVTPKNASELPMTAVCVTDTTNDEQTIGDTPLTLHITCQYDYYANSAINIHV</sequence>